<evidence type="ECO:0000313" key="14">
    <source>
        <dbReference type="Proteomes" id="UP000005824"/>
    </source>
</evidence>
<name>B4CZC0_9BACT</name>
<reference evidence="13 14" key="1">
    <citation type="journal article" date="2011" name="J. Bacteriol.">
        <title>Genome sequence of Chthoniobacter flavus Ellin428, an aerobic heterotrophic soil bacterium.</title>
        <authorList>
            <person name="Kant R."/>
            <person name="van Passel M.W."/>
            <person name="Palva A."/>
            <person name="Lucas S."/>
            <person name="Lapidus A."/>
            <person name="Glavina Del Rio T."/>
            <person name="Dalin E."/>
            <person name="Tice H."/>
            <person name="Bruce D."/>
            <person name="Goodwin L."/>
            <person name="Pitluck S."/>
            <person name="Larimer F.W."/>
            <person name="Land M.L."/>
            <person name="Hauser L."/>
            <person name="Sangwan P."/>
            <person name="de Vos W.M."/>
            <person name="Janssen P.H."/>
            <person name="Smidt H."/>
        </authorList>
    </citation>
    <scope>NUCLEOTIDE SEQUENCE [LARGE SCALE GENOMIC DNA]</scope>
    <source>
        <strain evidence="13 14">Ellin428</strain>
    </source>
</reference>
<proteinExistence type="inferred from homology"/>
<dbReference type="SUPFAM" id="SSF52540">
    <property type="entry name" value="P-loop containing nucleoside triphosphate hydrolases"/>
    <property type="match status" value="2"/>
</dbReference>
<accession>B4CZC0</accession>
<gene>
    <name evidence="8" type="primary">der</name>
    <name evidence="13" type="ORF">CfE428DRAFT_2008</name>
</gene>
<dbReference type="InterPro" id="IPR005225">
    <property type="entry name" value="Small_GTP-bd"/>
</dbReference>
<dbReference type="PRINTS" id="PR00449">
    <property type="entry name" value="RASTRNSFRMNG"/>
</dbReference>
<keyword evidence="6 8" id="KW-0342">GTP-binding</keyword>
<evidence type="ECO:0000256" key="7">
    <source>
        <dbReference type="ARBA" id="ARBA00032345"/>
    </source>
</evidence>
<dbReference type="GO" id="GO:0005525">
    <property type="term" value="F:GTP binding"/>
    <property type="evidence" value="ECO:0007669"/>
    <property type="project" value="UniProtKB-UniRule"/>
</dbReference>
<evidence type="ECO:0000256" key="11">
    <source>
        <dbReference type="SAM" id="MobiDB-lite"/>
    </source>
</evidence>
<dbReference type="GO" id="GO:0043022">
    <property type="term" value="F:ribosome binding"/>
    <property type="evidence" value="ECO:0007669"/>
    <property type="project" value="TreeGrafter"/>
</dbReference>
<dbReference type="InterPro" id="IPR016484">
    <property type="entry name" value="GTPase_Der"/>
</dbReference>
<dbReference type="AlphaFoldDB" id="B4CZC0"/>
<comment type="similarity">
    <text evidence="1 8 9 10">Belongs to the TRAFAC class TrmE-Era-EngA-EngB-Septin-like GTPase superfamily. EngA (Der) GTPase family.</text>
</comment>
<feature type="domain" description="EngA-type G" evidence="12">
    <location>
        <begin position="149"/>
        <end position="327"/>
    </location>
</feature>
<evidence type="ECO:0000256" key="1">
    <source>
        <dbReference type="ARBA" id="ARBA00008279"/>
    </source>
</evidence>
<evidence type="ECO:0000256" key="2">
    <source>
        <dbReference type="ARBA" id="ARBA00020953"/>
    </source>
</evidence>
<comment type="caution">
    <text evidence="13">The sequence shown here is derived from an EMBL/GenBank/DDBJ whole genome shotgun (WGS) entry which is preliminary data.</text>
</comment>
<evidence type="ECO:0000256" key="8">
    <source>
        <dbReference type="HAMAP-Rule" id="MF_00195"/>
    </source>
</evidence>
<dbReference type="Gene3D" id="3.30.300.20">
    <property type="match status" value="1"/>
</dbReference>
<dbReference type="GO" id="GO:0042254">
    <property type="term" value="P:ribosome biogenesis"/>
    <property type="evidence" value="ECO:0007669"/>
    <property type="project" value="UniProtKB-KW"/>
</dbReference>
<comment type="caution">
    <text evidence="8">Lacks conserved residue(s) required for the propagation of feature annotation.</text>
</comment>
<sequence>MPGVTRDRITSQCKLGNYPFEIIDTGGIGANVDASFTEQVRAEVEIALGSADVLLFVVDGQDGLTPLDQELARLMRRTAKPLLLAINKIDVDQHGPRAAEFSQLGFSESIAISAEHNRGILPLVAWLERMLPAPIFDEAGPGSDPASPIKIAIVGRPNVGKSSLTNAILNDDRTLVSPISGTTRDAIDIPYERHGQHYVLIDTAGIRPRGKVDNSVEVFSVMRSETSIRRADICCLVIDAEQGVTAQDKRIAGMIQEENKPCIVAFNKWDLIKDRTDSKEELKEVLDGLREELFFIPYAPSMLVSAKTGAELTRLFKTIERIRSESQFRIGTGVLNRLLAEAVALHPPAMKSGKRLKVLFGTQPDRPHGKVIPIPEFVLFVNDDGLLDQSYHRYLDSKLREKAPYTGLPILLHLRARAARDKSNDTRGQKFGRNPETGGRPPSGPRKRTNKKADKPRRRLGG</sequence>
<dbReference type="PROSITE" id="PS51712">
    <property type="entry name" value="G_ENGA"/>
    <property type="match status" value="1"/>
</dbReference>
<comment type="function">
    <text evidence="8 10">GTPase that plays an essential role in the late steps of ribosome biogenesis.</text>
</comment>
<evidence type="ECO:0000256" key="4">
    <source>
        <dbReference type="ARBA" id="ARBA00022737"/>
    </source>
</evidence>
<dbReference type="InterPro" id="IPR031166">
    <property type="entry name" value="G_ENGA"/>
</dbReference>
<keyword evidence="14" id="KW-1185">Reference proteome</keyword>
<comment type="subunit">
    <text evidence="8">Associates with the 50S ribosomal subunit.</text>
</comment>
<dbReference type="eggNOG" id="COG1160">
    <property type="taxonomic scope" value="Bacteria"/>
</dbReference>
<dbReference type="NCBIfam" id="TIGR00231">
    <property type="entry name" value="small_GTP"/>
    <property type="match status" value="2"/>
</dbReference>
<protein>
    <recommendedName>
        <fullName evidence="2 8">GTPase Der</fullName>
    </recommendedName>
    <alternativeName>
        <fullName evidence="7 8">GTP-binding protein EngA</fullName>
    </alternativeName>
</protein>
<dbReference type="PANTHER" id="PTHR43834:SF6">
    <property type="entry name" value="GTPASE DER"/>
    <property type="match status" value="1"/>
</dbReference>
<keyword evidence="3 8" id="KW-0690">Ribosome biogenesis</keyword>
<dbReference type="InterPro" id="IPR006073">
    <property type="entry name" value="GTP-bd"/>
</dbReference>
<dbReference type="Pfam" id="PF14714">
    <property type="entry name" value="KH_dom-like"/>
    <property type="match status" value="1"/>
</dbReference>
<evidence type="ECO:0000259" key="12">
    <source>
        <dbReference type="PROSITE" id="PS51712"/>
    </source>
</evidence>
<dbReference type="InterPro" id="IPR032859">
    <property type="entry name" value="KH_dom-like"/>
</dbReference>
<evidence type="ECO:0000256" key="3">
    <source>
        <dbReference type="ARBA" id="ARBA00022517"/>
    </source>
</evidence>
<feature type="binding site" evidence="8">
    <location>
        <begin position="267"/>
        <end position="270"/>
    </location>
    <ligand>
        <name>GTP</name>
        <dbReference type="ChEBI" id="CHEBI:37565"/>
        <label>2</label>
    </ligand>
</feature>
<dbReference type="PIRSF" id="PIRSF006485">
    <property type="entry name" value="GTP-binding_EngA"/>
    <property type="match status" value="1"/>
</dbReference>
<evidence type="ECO:0000256" key="5">
    <source>
        <dbReference type="ARBA" id="ARBA00022741"/>
    </source>
</evidence>
<dbReference type="InParanoid" id="B4CZC0"/>
<keyword evidence="5 8" id="KW-0547">Nucleotide-binding</keyword>
<evidence type="ECO:0000256" key="6">
    <source>
        <dbReference type="ARBA" id="ARBA00023134"/>
    </source>
</evidence>
<dbReference type="InterPro" id="IPR027417">
    <property type="entry name" value="P-loop_NTPase"/>
</dbReference>
<dbReference type="STRING" id="497964.CfE428DRAFT_2008"/>
<evidence type="ECO:0000256" key="9">
    <source>
        <dbReference type="PROSITE-ProRule" id="PRU01049"/>
    </source>
</evidence>
<dbReference type="EMBL" id="ABVL01000004">
    <property type="protein sequence ID" value="EDY20811.1"/>
    <property type="molecule type" value="Genomic_DNA"/>
</dbReference>
<feature type="compositionally biased region" description="Basic residues" evidence="11">
    <location>
        <begin position="445"/>
        <end position="462"/>
    </location>
</feature>
<dbReference type="PANTHER" id="PTHR43834">
    <property type="entry name" value="GTPASE DER"/>
    <property type="match status" value="1"/>
</dbReference>
<feature type="binding site" evidence="8">
    <location>
        <begin position="155"/>
        <end position="162"/>
    </location>
    <ligand>
        <name>GTP</name>
        <dbReference type="ChEBI" id="CHEBI:37565"/>
        <label>2</label>
    </ligand>
</feature>
<feature type="binding site" evidence="8">
    <location>
        <begin position="202"/>
        <end position="206"/>
    </location>
    <ligand>
        <name>GTP</name>
        <dbReference type="ChEBI" id="CHEBI:37565"/>
        <label>2</label>
    </ligand>
</feature>
<dbReference type="Gene3D" id="3.40.50.300">
    <property type="entry name" value="P-loop containing nucleotide triphosphate hydrolases"/>
    <property type="match status" value="2"/>
</dbReference>
<dbReference type="Pfam" id="PF01926">
    <property type="entry name" value="MMR_HSR1"/>
    <property type="match status" value="2"/>
</dbReference>
<evidence type="ECO:0000256" key="10">
    <source>
        <dbReference type="RuleBase" id="RU004481"/>
    </source>
</evidence>
<keyword evidence="4 10" id="KW-0677">Repeat</keyword>
<dbReference type="NCBIfam" id="TIGR03594">
    <property type="entry name" value="GTPase_EngA"/>
    <property type="match status" value="1"/>
</dbReference>
<dbReference type="FunFam" id="3.40.50.300:FF:000040">
    <property type="entry name" value="GTPase Der"/>
    <property type="match status" value="1"/>
</dbReference>
<dbReference type="HAMAP" id="MF_00195">
    <property type="entry name" value="GTPase_Der"/>
    <property type="match status" value="1"/>
</dbReference>
<evidence type="ECO:0000313" key="13">
    <source>
        <dbReference type="EMBL" id="EDY20811.1"/>
    </source>
</evidence>
<organism evidence="13 14">
    <name type="scientific">Chthoniobacter flavus Ellin428</name>
    <dbReference type="NCBI Taxonomy" id="497964"/>
    <lineage>
        <taxon>Bacteria</taxon>
        <taxon>Pseudomonadati</taxon>
        <taxon>Verrucomicrobiota</taxon>
        <taxon>Spartobacteria</taxon>
        <taxon>Chthoniobacterales</taxon>
        <taxon>Chthoniobacteraceae</taxon>
        <taxon>Chthoniobacter</taxon>
    </lineage>
</organism>
<dbReference type="FunCoup" id="B4CZC0">
    <property type="interactions" value="511"/>
</dbReference>
<feature type="binding site" evidence="8">
    <location>
        <begin position="87"/>
        <end position="90"/>
    </location>
    <ligand>
        <name>GTP</name>
        <dbReference type="ChEBI" id="CHEBI:37565"/>
        <label>1</label>
    </ligand>
</feature>
<feature type="binding site" evidence="8">
    <location>
        <begin position="24"/>
        <end position="28"/>
    </location>
    <ligand>
        <name>GTP</name>
        <dbReference type="ChEBI" id="CHEBI:37565"/>
        <label>1</label>
    </ligand>
</feature>
<dbReference type="CDD" id="cd01895">
    <property type="entry name" value="EngA2"/>
    <property type="match status" value="1"/>
</dbReference>
<dbReference type="InterPro" id="IPR015946">
    <property type="entry name" value="KH_dom-like_a/b"/>
</dbReference>
<dbReference type="Proteomes" id="UP000005824">
    <property type="component" value="Unassembled WGS sequence"/>
</dbReference>
<dbReference type="SMART" id="SM00173">
    <property type="entry name" value="RAS"/>
    <property type="match status" value="1"/>
</dbReference>
<feature type="compositionally biased region" description="Basic and acidic residues" evidence="11">
    <location>
        <begin position="419"/>
        <end position="428"/>
    </location>
</feature>
<feature type="region of interest" description="Disordered" evidence="11">
    <location>
        <begin position="419"/>
        <end position="462"/>
    </location>
</feature>